<evidence type="ECO:0000313" key="2">
    <source>
        <dbReference type="RefSeq" id="XP_045153468.1"/>
    </source>
</evidence>
<dbReference type="RefSeq" id="XP_045153468.1">
    <property type="nucleotide sequence ID" value="XM_045297533.1"/>
</dbReference>
<organism evidence="1 2">
    <name type="scientific">Echinops telfairi</name>
    <name type="common">Lesser hedgehog tenrec</name>
    <dbReference type="NCBI Taxonomy" id="9371"/>
    <lineage>
        <taxon>Eukaryota</taxon>
        <taxon>Metazoa</taxon>
        <taxon>Chordata</taxon>
        <taxon>Craniata</taxon>
        <taxon>Vertebrata</taxon>
        <taxon>Euteleostomi</taxon>
        <taxon>Mammalia</taxon>
        <taxon>Eutheria</taxon>
        <taxon>Afrotheria</taxon>
        <taxon>Tenrecidae</taxon>
        <taxon>Tenrecinae</taxon>
        <taxon>Echinops</taxon>
    </lineage>
</organism>
<dbReference type="Proteomes" id="UP000694863">
    <property type="component" value="Unplaced"/>
</dbReference>
<name>A0AC55DNZ8_ECHTE</name>
<reference evidence="2" key="1">
    <citation type="submission" date="2025-08" db="UniProtKB">
        <authorList>
            <consortium name="RefSeq"/>
        </authorList>
    </citation>
    <scope>IDENTIFICATION</scope>
</reference>
<protein>
    <submittedName>
        <fullName evidence="2">PHD finger protein 7 isoform X2</fullName>
    </submittedName>
</protein>
<proteinExistence type="predicted"/>
<keyword evidence="1" id="KW-1185">Reference proteome</keyword>
<sequence length="264" mass="29510">MKTIKGRKDHQRKPAKTRRVPQRKPPPSGPVCRLCFQEAGDPETFGEFLQKDGLGVHYFCLILSSKLPQRGQSNRGFHGFLPEDIRKEIARAARKVCFVCKRKGAAIHCQKERCGRNFHLPCGRQRGCLSQFFGEYKTSSVDPWGRNAASCAVKSCPRPAWRTFRARAAAEPSTTASASRDAAWELEPGAYAELYQRYQHCDAPTCLCEQGRDCFEDEGRWCLVLCATCGSQGTHRDCSALRSNDKRWECEECAPSASAADAPT</sequence>
<accession>A0AC55DNZ8</accession>
<gene>
    <name evidence="2" type="primary">PHF7</name>
</gene>
<evidence type="ECO:0000313" key="1">
    <source>
        <dbReference type="Proteomes" id="UP000694863"/>
    </source>
</evidence>